<organism evidence="3">
    <name type="scientific">uncultured Gemmatimonadota bacterium</name>
    <dbReference type="NCBI Taxonomy" id="203437"/>
    <lineage>
        <taxon>Bacteria</taxon>
        <taxon>Pseudomonadati</taxon>
        <taxon>Gemmatimonadota</taxon>
        <taxon>environmental samples</taxon>
    </lineage>
</organism>
<dbReference type="EMBL" id="CADCTW010000128">
    <property type="protein sequence ID" value="CAA9333486.1"/>
    <property type="molecule type" value="Genomic_DNA"/>
</dbReference>
<feature type="domain" description="ATPase AAA-type core" evidence="2">
    <location>
        <begin position="262"/>
        <end position="329"/>
    </location>
</feature>
<gene>
    <name evidence="3" type="ORF">AVDCRST_MAG68-2625</name>
</gene>
<name>A0A6J4LI31_9BACT</name>
<dbReference type="Pfam" id="PF13175">
    <property type="entry name" value="AAA_15"/>
    <property type="match status" value="1"/>
</dbReference>
<evidence type="ECO:0008006" key="4">
    <source>
        <dbReference type="Google" id="ProtNLM"/>
    </source>
</evidence>
<dbReference type="GO" id="GO:0000731">
    <property type="term" value="P:DNA synthesis involved in DNA repair"/>
    <property type="evidence" value="ECO:0007669"/>
    <property type="project" value="TreeGrafter"/>
</dbReference>
<dbReference type="PIRSF" id="PIRSF029347">
    <property type="entry name" value="RecF"/>
    <property type="match status" value="1"/>
</dbReference>
<proteinExistence type="predicted"/>
<dbReference type="GO" id="GO:0006302">
    <property type="term" value="P:double-strand break repair"/>
    <property type="evidence" value="ECO:0007669"/>
    <property type="project" value="TreeGrafter"/>
</dbReference>
<accession>A0A6J4LI31</accession>
<dbReference type="InterPro" id="IPR027417">
    <property type="entry name" value="P-loop_NTPase"/>
</dbReference>
<dbReference type="SUPFAM" id="SSF52540">
    <property type="entry name" value="P-loop containing nucleoside triphosphate hydrolases"/>
    <property type="match status" value="1"/>
</dbReference>
<dbReference type="GO" id="GO:0005524">
    <property type="term" value="F:ATP binding"/>
    <property type="evidence" value="ECO:0007669"/>
    <property type="project" value="InterPro"/>
</dbReference>
<reference evidence="3" key="1">
    <citation type="submission" date="2020-02" db="EMBL/GenBank/DDBJ databases">
        <authorList>
            <person name="Meier V. D."/>
        </authorList>
    </citation>
    <scope>NUCLEOTIDE SEQUENCE</scope>
    <source>
        <strain evidence="3">AVDCRST_MAG68</strain>
    </source>
</reference>
<dbReference type="GO" id="GO:0016887">
    <property type="term" value="F:ATP hydrolysis activity"/>
    <property type="evidence" value="ECO:0007669"/>
    <property type="project" value="InterPro"/>
</dbReference>
<dbReference type="Gene3D" id="3.40.50.300">
    <property type="entry name" value="P-loop containing nucleotide triphosphate hydrolases"/>
    <property type="match status" value="2"/>
</dbReference>
<evidence type="ECO:0000313" key="3">
    <source>
        <dbReference type="EMBL" id="CAA9333486.1"/>
    </source>
</evidence>
<dbReference type="PANTHER" id="PTHR32182">
    <property type="entry name" value="DNA REPLICATION AND REPAIR PROTEIN RECF"/>
    <property type="match status" value="1"/>
</dbReference>
<protein>
    <recommendedName>
        <fullName evidence="4">ATPase AAA-type core domain-containing protein</fullName>
    </recommendedName>
</protein>
<dbReference type="AlphaFoldDB" id="A0A6J4LI31"/>
<feature type="domain" description="Endonuclease GajA/Old nuclease/RecF-like AAA" evidence="1">
    <location>
        <begin position="6"/>
        <end position="48"/>
    </location>
</feature>
<sequence>MPAFPKIREVHIRNYKSIEQAVVRLGDLTVLVGANGSGKSNFVDALSFVRDCVADSVEQAVARRGGYAAITWRHGSSRGPVGIRLVIDFPTGDVADYGIELTHEGDFRSLVVEERCVVARAGGQFDRFSLKNGVFIEGIAGIRPQIEPGHLALFAASAAPEYRDVYAFLVAIRSYGIVPEKVSELQAPGVGLQLLPDGSNAASVLRRLEDTDSDRFERVTELVQSVVPDVTGIGIEPFGGQFETVRFDEAGPTPELSVSFMAASMSEGTLRVLGFLLAAYQPVLPSVLVIEEPEANIHPAAAEVVTSVLMDVSRRSQVLITTHSPEVLDYDDLSDDVFRVVAKADGRTAIAPISAGSREVIRDHLYSPGELLRINELGADLVAAKQLSDGVDVFGPPARRIGEAA</sequence>
<dbReference type="InterPro" id="IPR003959">
    <property type="entry name" value="ATPase_AAA_core"/>
</dbReference>
<dbReference type="InterPro" id="IPR041685">
    <property type="entry name" value="AAA_GajA/Old/RecF-like"/>
</dbReference>
<evidence type="ECO:0000259" key="2">
    <source>
        <dbReference type="Pfam" id="PF13304"/>
    </source>
</evidence>
<dbReference type="PANTHER" id="PTHR32182:SF22">
    <property type="entry name" value="ATP-DEPENDENT ENDONUCLEASE, OLD FAMILY-RELATED"/>
    <property type="match status" value="1"/>
</dbReference>
<dbReference type="Pfam" id="PF13304">
    <property type="entry name" value="AAA_21"/>
    <property type="match status" value="1"/>
</dbReference>
<evidence type="ECO:0000259" key="1">
    <source>
        <dbReference type="Pfam" id="PF13175"/>
    </source>
</evidence>
<dbReference type="InterPro" id="IPR014555">
    <property type="entry name" value="RecF-like"/>
</dbReference>